<comment type="caution">
    <text evidence="5">The sequence shown here is derived from an EMBL/GenBank/DDBJ whole genome shotgun (WGS) entry which is preliminary data.</text>
</comment>
<protein>
    <recommendedName>
        <fullName evidence="4">Protein kinase domain-containing protein</fullName>
    </recommendedName>
</protein>
<dbReference type="InterPro" id="IPR000719">
    <property type="entry name" value="Prot_kinase_dom"/>
</dbReference>
<dbReference type="PANTHER" id="PTHR27001">
    <property type="entry name" value="OS01G0253100 PROTEIN"/>
    <property type="match status" value="1"/>
</dbReference>
<dbReference type="GO" id="GO:0005524">
    <property type="term" value="F:ATP binding"/>
    <property type="evidence" value="ECO:0007669"/>
    <property type="project" value="UniProtKB-KW"/>
</dbReference>
<evidence type="ECO:0000256" key="1">
    <source>
        <dbReference type="ARBA" id="ARBA00022741"/>
    </source>
</evidence>
<dbReference type="Pfam" id="PF07714">
    <property type="entry name" value="PK_Tyr_Ser-Thr"/>
    <property type="match status" value="1"/>
</dbReference>
<reference evidence="5" key="1">
    <citation type="submission" date="2023-01" db="EMBL/GenBank/DDBJ databases">
        <title>Metagenome sequencing of chrysophaentin producing Chrysophaeum taylorii.</title>
        <authorList>
            <person name="Davison J."/>
            <person name="Bewley C."/>
        </authorList>
    </citation>
    <scope>NUCLEOTIDE SEQUENCE</scope>
    <source>
        <strain evidence="5">NIES-1699</strain>
    </source>
</reference>
<evidence type="ECO:0000256" key="3">
    <source>
        <dbReference type="SAM" id="MobiDB-lite"/>
    </source>
</evidence>
<keyword evidence="1" id="KW-0547">Nucleotide-binding</keyword>
<dbReference type="Proteomes" id="UP001230188">
    <property type="component" value="Unassembled WGS sequence"/>
</dbReference>
<dbReference type="PROSITE" id="PS00109">
    <property type="entry name" value="PROTEIN_KINASE_TYR"/>
    <property type="match status" value="1"/>
</dbReference>
<evidence type="ECO:0000256" key="2">
    <source>
        <dbReference type="ARBA" id="ARBA00022840"/>
    </source>
</evidence>
<dbReference type="InterPro" id="IPR011009">
    <property type="entry name" value="Kinase-like_dom_sf"/>
</dbReference>
<dbReference type="PANTHER" id="PTHR27001:SF931">
    <property type="entry name" value="OS11G0664100 PROTEIN"/>
    <property type="match status" value="1"/>
</dbReference>
<dbReference type="Gene3D" id="3.30.200.20">
    <property type="entry name" value="Phosphorylase Kinase, domain 1"/>
    <property type="match status" value="1"/>
</dbReference>
<evidence type="ECO:0000313" key="6">
    <source>
        <dbReference type="Proteomes" id="UP001230188"/>
    </source>
</evidence>
<name>A0AAD7UMF8_9STRA</name>
<dbReference type="AlphaFoldDB" id="A0AAD7UMF8"/>
<feature type="domain" description="Protein kinase" evidence="4">
    <location>
        <begin position="106"/>
        <end position="349"/>
    </location>
</feature>
<dbReference type="PROSITE" id="PS50011">
    <property type="entry name" value="PROTEIN_KINASE_DOM"/>
    <property type="match status" value="1"/>
</dbReference>
<dbReference type="Gene3D" id="1.10.510.10">
    <property type="entry name" value="Transferase(Phosphotransferase) domain 1"/>
    <property type="match status" value="1"/>
</dbReference>
<keyword evidence="6" id="KW-1185">Reference proteome</keyword>
<feature type="region of interest" description="Disordered" evidence="3">
    <location>
        <begin position="351"/>
        <end position="370"/>
    </location>
</feature>
<dbReference type="SUPFAM" id="SSF56112">
    <property type="entry name" value="Protein kinase-like (PK-like)"/>
    <property type="match status" value="1"/>
</dbReference>
<dbReference type="EMBL" id="JAQMWT010000059">
    <property type="protein sequence ID" value="KAJ8611952.1"/>
    <property type="molecule type" value="Genomic_DNA"/>
</dbReference>
<accession>A0AAD7UMF8</accession>
<dbReference type="GO" id="GO:0004672">
    <property type="term" value="F:protein kinase activity"/>
    <property type="evidence" value="ECO:0007669"/>
    <property type="project" value="InterPro"/>
</dbReference>
<dbReference type="InterPro" id="IPR001245">
    <property type="entry name" value="Ser-Thr/Tyr_kinase_cat_dom"/>
</dbReference>
<organism evidence="5 6">
    <name type="scientific">Chrysophaeum taylorii</name>
    <dbReference type="NCBI Taxonomy" id="2483200"/>
    <lineage>
        <taxon>Eukaryota</taxon>
        <taxon>Sar</taxon>
        <taxon>Stramenopiles</taxon>
        <taxon>Ochrophyta</taxon>
        <taxon>Pelagophyceae</taxon>
        <taxon>Pelagomonadales</taxon>
        <taxon>Pelagomonadaceae</taxon>
        <taxon>Chrysophaeum</taxon>
    </lineage>
</organism>
<dbReference type="InterPro" id="IPR008266">
    <property type="entry name" value="Tyr_kinase_AS"/>
</dbReference>
<sequence>MGASASTKTGREAQVVVKIPAHVGPGQVVDIAVEDGRKLRAKIPAGLKAGQSFVIDVVRSQRIVQEAVGDAFSPAQCREALEQNGLDVVDAIAALVPVELNEFGVLPAEEPIARGSFGIVYRADVPGLGPCAVKRLEGIDASSDLAADVWALARLKHRNVVAVYGYSLGPEPCLVIELPTASLEDKLASLPWHDRLNVATDVANGLRFVHASNVVHGDLAAANILIFPPLVAKLSDFVLKRNVPRWLEISRPYIDPAYQATKTLEPSSDVYSFGVLLLVLLTGKPAETDLVSNARRRWDPKNFLDSTLAFHNSSANAVAVCADLAKHCLQPDRAARVAIETLLGSLISLRDAPDHHATPPTQQEDDDVVPRGGGAAHLLSILDEEVASRRLR</sequence>
<evidence type="ECO:0000259" key="4">
    <source>
        <dbReference type="PROSITE" id="PS50011"/>
    </source>
</evidence>
<evidence type="ECO:0000313" key="5">
    <source>
        <dbReference type="EMBL" id="KAJ8611952.1"/>
    </source>
</evidence>
<dbReference type="GO" id="GO:0005886">
    <property type="term" value="C:plasma membrane"/>
    <property type="evidence" value="ECO:0007669"/>
    <property type="project" value="TreeGrafter"/>
</dbReference>
<proteinExistence type="predicted"/>
<keyword evidence="2" id="KW-0067">ATP-binding</keyword>
<gene>
    <name evidence="5" type="ORF">CTAYLR_004391</name>
</gene>